<dbReference type="Proteomes" id="UP001152172">
    <property type="component" value="Unassembled WGS sequence"/>
</dbReference>
<feature type="domain" description="HAMP" evidence="16">
    <location>
        <begin position="175"/>
        <end position="229"/>
    </location>
</feature>
<dbReference type="PROSITE" id="PS50885">
    <property type="entry name" value="HAMP"/>
    <property type="match status" value="1"/>
</dbReference>
<dbReference type="SUPFAM" id="SSF47384">
    <property type="entry name" value="Homodimeric domain of signal transducing histidine kinase"/>
    <property type="match status" value="1"/>
</dbReference>
<keyword evidence="18" id="KW-1185">Reference proteome</keyword>
<dbReference type="Gene3D" id="1.10.287.130">
    <property type="match status" value="1"/>
</dbReference>
<evidence type="ECO:0000256" key="13">
    <source>
        <dbReference type="ARBA" id="ARBA00023136"/>
    </source>
</evidence>
<evidence type="ECO:0000259" key="15">
    <source>
        <dbReference type="PROSITE" id="PS50109"/>
    </source>
</evidence>
<keyword evidence="4" id="KW-1003">Cell membrane</keyword>
<evidence type="ECO:0000256" key="10">
    <source>
        <dbReference type="ARBA" id="ARBA00022840"/>
    </source>
</evidence>
<dbReference type="InterPro" id="IPR036890">
    <property type="entry name" value="HATPase_C_sf"/>
</dbReference>
<feature type="domain" description="Histidine kinase" evidence="15">
    <location>
        <begin position="237"/>
        <end position="448"/>
    </location>
</feature>
<evidence type="ECO:0000256" key="14">
    <source>
        <dbReference type="SAM" id="Phobius"/>
    </source>
</evidence>
<dbReference type="PROSITE" id="PS50109">
    <property type="entry name" value="HIS_KIN"/>
    <property type="match status" value="1"/>
</dbReference>
<dbReference type="Gene3D" id="6.10.340.10">
    <property type="match status" value="1"/>
</dbReference>
<dbReference type="AlphaFoldDB" id="A0A9X3L632"/>
<dbReference type="InterPro" id="IPR005467">
    <property type="entry name" value="His_kinase_dom"/>
</dbReference>
<dbReference type="InterPro" id="IPR050398">
    <property type="entry name" value="HssS/ArlS-like"/>
</dbReference>
<keyword evidence="6" id="KW-0808">Transferase</keyword>
<evidence type="ECO:0000313" key="17">
    <source>
        <dbReference type="EMBL" id="MCZ8531883.1"/>
    </source>
</evidence>
<dbReference type="GO" id="GO:0000155">
    <property type="term" value="F:phosphorelay sensor kinase activity"/>
    <property type="evidence" value="ECO:0007669"/>
    <property type="project" value="InterPro"/>
</dbReference>
<proteinExistence type="predicted"/>
<evidence type="ECO:0000256" key="8">
    <source>
        <dbReference type="ARBA" id="ARBA00022741"/>
    </source>
</evidence>
<dbReference type="PRINTS" id="PR00344">
    <property type="entry name" value="BCTRLSENSOR"/>
</dbReference>
<evidence type="ECO:0000256" key="12">
    <source>
        <dbReference type="ARBA" id="ARBA00023012"/>
    </source>
</evidence>
<dbReference type="InterPro" id="IPR003594">
    <property type="entry name" value="HATPase_dom"/>
</dbReference>
<dbReference type="PANTHER" id="PTHR45528">
    <property type="entry name" value="SENSOR HISTIDINE KINASE CPXA"/>
    <property type="match status" value="1"/>
</dbReference>
<dbReference type="Pfam" id="PF00672">
    <property type="entry name" value="HAMP"/>
    <property type="match status" value="1"/>
</dbReference>
<dbReference type="SMART" id="SM00388">
    <property type="entry name" value="HisKA"/>
    <property type="match status" value="1"/>
</dbReference>
<keyword evidence="10" id="KW-0067">ATP-binding</keyword>
<dbReference type="CDD" id="cd00075">
    <property type="entry name" value="HATPase"/>
    <property type="match status" value="1"/>
</dbReference>
<dbReference type="SUPFAM" id="SSF55874">
    <property type="entry name" value="ATPase domain of HSP90 chaperone/DNA topoisomerase II/histidine kinase"/>
    <property type="match status" value="1"/>
</dbReference>
<sequence>MKLNTKIHLFSTLLTLLIIGLMNIGVYFLFEDMAYDSEYNQLNTDVDSMITALSKMQEKDDPATILRTYIPPSGGIRILDGKGELQLVVQSVEELTTYQPYFEQDERYSIGSLEGTPVLTISKPVIWPNGEVVEVQTMKQLIDVGNNLDFLRLILLGVTVAGMLLMMASSVTLGKIITRPINKLINTMFHSRISGKYEKIAVRPNGKDEIAQMGIAFNEMMEQLEQNFKKQEQFVSDASHELKTPLTVIESYAKLLSRHGFSNTEIAEESVQAIIKETSRMKEMVSQMLVLAKSNGKQQHNFELIDVNVLVEETLKSMRTGYDRNFLLKVNGPSYVNTDIEQLRQLLFIILDNARKYSEKDIKTTISESEEGTTISIMDYGDGIPKEDLDRIFDRFYRVDEARNRKTGGTGLGMAIAKDIADRLCAKLTIQSTVGFGTTIHIFLPSNQILMDF</sequence>
<evidence type="ECO:0000256" key="9">
    <source>
        <dbReference type="ARBA" id="ARBA00022777"/>
    </source>
</evidence>
<dbReference type="EMBL" id="JAMKBI010000001">
    <property type="protein sequence ID" value="MCZ8531883.1"/>
    <property type="molecule type" value="Genomic_DNA"/>
</dbReference>
<keyword evidence="11 14" id="KW-1133">Transmembrane helix</keyword>
<organism evidence="17 18">
    <name type="scientific">Psychrobacillus psychrodurans</name>
    <dbReference type="NCBI Taxonomy" id="126157"/>
    <lineage>
        <taxon>Bacteria</taxon>
        <taxon>Bacillati</taxon>
        <taxon>Bacillota</taxon>
        <taxon>Bacilli</taxon>
        <taxon>Bacillales</taxon>
        <taxon>Bacillaceae</taxon>
        <taxon>Psychrobacillus</taxon>
    </lineage>
</organism>
<dbReference type="Gene3D" id="3.30.565.10">
    <property type="entry name" value="Histidine kinase-like ATPase, C-terminal domain"/>
    <property type="match status" value="1"/>
</dbReference>
<gene>
    <name evidence="17" type="ORF">M9R61_00820</name>
</gene>
<feature type="transmembrane region" description="Helical" evidence="14">
    <location>
        <begin position="7"/>
        <end position="30"/>
    </location>
</feature>
<evidence type="ECO:0000256" key="4">
    <source>
        <dbReference type="ARBA" id="ARBA00022475"/>
    </source>
</evidence>
<evidence type="ECO:0000259" key="16">
    <source>
        <dbReference type="PROSITE" id="PS50885"/>
    </source>
</evidence>
<dbReference type="InterPro" id="IPR004358">
    <property type="entry name" value="Sig_transdc_His_kin-like_C"/>
</dbReference>
<keyword evidence="8" id="KW-0547">Nucleotide-binding</keyword>
<dbReference type="RefSeq" id="WP_269920570.1">
    <property type="nucleotide sequence ID" value="NZ_JAMKBI010000001.1"/>
</dbReference>
<comment type="caution">
    <text evidence="17">The sequence shown here is derived from an EMBL/GenBank/DDBJ whole genome shotgun (WGS) entry which is preliminary data.</text>
</comment>
<keyword evidence="13 14" id="KW-0472">Membrane</keyword>
<comment type="catalytic activity">
    <reaction evidence="1">
        <text>ATP + protein L-histidine = ADP + protein N-phospho-L-histidine.</text>
        <dbReference type="EC" id="2.7.13.3"/>
    </reaction>
</comment>
<dbReference type="GO" id="GO:0005524">
    <property type="term" value="F:ATP binding"/>
    <property type="evidence" value="ECO:0007669"/>
    <property type="project" value="UniProtKB-KW"/>
</dbReference>
<comment type="subcellular location">
    <subcellularLocation>
        <location evidence="2">Cell membrane</location>
        <topology evidence="2">Multi-pass membrane protein</topology>
    </subcellularLocation>
</comment>
<dbReference type="CDD" id="cd00082">
    <property type="entry name" value="HisKA"/>
    <property type="match status" value="1"/>
</dbReference>
<dbReference type="Pfam" id="PF00512">
    <property type="entry name" value="HisKA"/>
    <property type="match status" value="1"/>
</dbReference>
<feature type="transmembrane region" description="Helical" evidence="14">
    <location>
        <begin position="150"/>
        <end position="173"/>
    </location>
</feature>
<dbReference type="FunFam" id="1.10.287.130:FF:000001">
    <property type="entry name" value="Two-component sensor histidine kinase"/>
    <property type="match status" value="1"/>
</dbReference>
<evidence type="ECO:0000256" key="5">
    <source>
        <dbReference type="ARBA" id="ARBA00022553"/>
    </source>
</evidence>
<evidence type="ECO:0000256" key="6">
    <source>
        <dbReference type="ARBA" id="ARBA00022679"/>
    </source>
</evidence>
<accession>A0A9X3L632</accession>
<dbReference type="SUPFAM" id="SSF158472">
    <property type="entry name" value="HAMP domain-like"/>
    <property type="match status" value="1"/>
</dbReference>
<keyword evidence="5" id="KW-0597">Phosphoprotein</keyword>
<reference evidence="17" key="1">
    <citation type="submission" date="2022-05" db="EMBL/GenBank/DDBJ databases">
        <authorList>
            <person name="Colautti A."/>
            <person name="Iacumin L."/>
        </authorList>
    </citation>
    <scope>NUCLEOTIDE SEQUENCE</scope>
    <source>
        <strain evidence="17">DSM 30747</strain>
    </source>
</reference>
<evidence type="ECO:0000256" key="11">
    <source>
        <dbReference type="ARBA" id="ARBA00022989"/>
    </source>
</evidence>
<dbReference type="Pfam" id="PF02518">
    <property type="entry name" value="HATPase_c"/>
    <property type="match status" value="1"/>
</dbReference>
<dbReference type="FunFam" id="3.30.565.10:FF:000006">
    <property type="entry name" value="Sensor histidine kinase WalK"/>
    <property type="match status" value="1"/>
</dbReference>
<dbReference type="CDD" id="cd06225">
    <property type="entry name" value="HAMP"/>
    <property type="match status" value="1"/>
</dbReference>
<dbReference type="InterPro" id="IPR003661">
    <property type="entry name" value="HisK_dim/P_dom"/>
</dbReference>
<evidence type="ECO:0000256" key="1">
    <source>
        <dbReference type="ARBA" id="ARBA00000085"/>
    </source>
</evidence>
<evidence type="ECO:0000313" key="18">
    <source>
        <dbReference type="Proteomes" id="UP001152172"/>
    </source>
</evidence>
<protein>
    <recommendedName>
        <fullName evidence="3">histidine kinase</fullName>
        <ecNumber evidence="3">2.7.13.3</ecNumber>
    </recommendedName>
</protein>
<name>A0A9X3L632_9BACI</name>
<dbReference type="SMART" id="SM00387">
    <property type="entry name" value="HATPase_c"/>
    <property type="match status" value="1"/>
</dbReference>
<dbReference type="GO" id="GO:0005886">
    <property type="term" value="C:plasma membrane"/>
    <property type="evidence" value="ECO:0007669"/>
    <property type="project" value="UniProtKB-SubCell"/>
</dbReference>
<dbReference type="InterPro" id="IPR036097">
    <property type="entry name" value="HisK_dim/P_sf"/>
</dbReference>
<evidence type="ECO:0000256" key="2">
    <source>
        <dbReference type="ARBA" id="ARBA00004651"/>
    </source>
</evidence>
<evidence type="ECO:0000256" key="3">
    <source>
        <dbReference type="ARBA" id="ARBA00012438"/>
    </source>
</evidence>
<keyword evidence="7 14" id="KW-0812">Transmembrane</keyword>
<dbReference type="PANTHER" id="PTHR45528:SF12">
    <property type="entry name" value="SENSOR HISTIDINE KINASE ARSS"/>
    <property type="match status" value="1"/>
</dbReference>
<keyword evidence="12" id="KW-0902">Two-component regulatory system</keyword>
<evidence type="ECO:0000256" key="7">
    <source>
        <dbReference type="ARBA" id="ARBA00022692"/>
    </source>
</evidence>
<dbReference type="EC" id="2.7.13.3" evidence="3"/>
<dbReference type="InterPro" id="IPR003660">
    <property type="entry name" value="HAMP_dom"/>
</dbReference>
<keyword evidence="9 17" id="KW-0418">Kinase</keyword>